<proteinExistence type="predicted"/>
<accession>A0ABV2SGM3</accession>
<sequence length="58" mass="6616">MTFFWRIVIGFGSFSASVRKARGECLVKDQAPEVLTSAFREVGLKAKNLARHRMESRE</sequence>
<dbReference type="EMBL" id="JBEWTB010000002">
    <property type="protein sequence ID" value="MET4756924.1"/>
    <property type="molecule type" value="Genomic_DNA"/>
</dbReference>
<dbReference type="Proteomes" id="UP001549366">
    <property type="component" value="Unassembled WGS sequence"/>
</dbReference>
<evidence type="ECO:0000313" key="2">
    <source>
        <dbReference type="Proteomes" id="UP001549366"/>
    </source>
</evidence>
<comment type="caution">
    <text evidence="1">The sequence shown here is derived from an EMBL/GenBank/DDBJ whole genome shotgun (WGS) entry which is preliminary data.</text>
</comment>
<organism evidence="1 2">
    <name type="scientific">Endozoicomonas lisbonensis</name>
    <dbReference type="NCBI Taxonomy" id="3120522"/>
    <lineage>
        <taxon>Bacteria</taxon>
        <taxon>Pseudomonadati</taxon>
        <taxon>Pseudomonadota</taxon>
        <taxon>Gammaproteobacteria</taxon>
        <taxon>Oceanospirillales</taxon>
        <taxon>Endozoicomonadaceae</taxon>
        <taxon>Endozoicomonas</taxon>
    </lineage>
</organism>
<evidence type="ECO:0000313" key="1">
    <source>
        <dbReference type="EMBL" id="MET4756924.1"/>
    </source>
</evidence>
<reference evidence="1 2" key="1">
    <citation type="submission" date="2024-06" db="EMBL/GenBank/DDBJ databases">
        <title>Genomic Encyclopedia of Type Strains, Phase V (KMG-V): Genome sequencing to study the core and pangenomes of soil and plant-associated prokaryotes.</title>
        <authorList>
            <person name="Whitman W."/>
        </authorList>
    </citation>
    <scope>NUCLEOTIDE SEQUENCE [LARGE SCALE GENOMIC DNA]</scope>
    <source>
        <strain evidence="1 2">NE40</strain>
    </source>
</reference>
<gene>
    <name evidence="1" type="ORF">V5J35_002116</name>
</gene>
<dbReference type="RefSeq" id="WP_354011204.1">
    <property type="nucleotide sequence ID" value="NZ_JBEWTA010000001.1"/>
</dbReference>
<keyword evidence="2" id="KW-1185">Reference proteome</keyword>
<name>A0ABV2SGM3_9GAMM</name>
<protein>
    <submittedName>
        <fullName evidence="1">Uncharacterized protein</fullName>
    </submittedName>
</protein>